<dbReference type="GO" id="GO:0046677">
    <property type="term" value="P:response to antibiotic"/>
    <property type="evidence" value="ECO:0007669"/>
    <property type="project" value="InterPro"/>
</dbReference>
<dbReference type="Gene3D" id="1.20.1440.30">
    <property type="entry name" value="Biosynthetic Protein domain"/>
    <property type="match status" value="1"/>
</dbReference>
<dbReference type="SUPFAM" id="SSF159501">
    <property type="entry name" value="EreA/ChaN-like"/>
    <property type="match status" value="1"/>
</dbReference>
<dbReference type="PANTHER" id="PTHR31299">
    <property type="entry name" value="ESTERASE, PUTATIVE (AFU_ORTHOLOGUE AFUA_1G05850)-RELATED"/>
    <property type="match status" value="1"/>
</dbReference>
<dbReference type="Gene3D" id="3.30.1870.10">
    <property type="entry name" value="EreA-like, domain 2"/>
    <property type="match status" value="1"/>
</dbReference>
<dbReference type="PIRSF" id="PIRSF036794">
    <property type="entry name" value="UCP_erythr_ester"/>
    <property type="match status" value="1"/>
</dbReference>
<protein>
    <submittedName>
        <fullName evidence="1">Erythromycin esterase</fullName>
    </submittedName>
</protein>
<evidence type="ECO:0000313" key="2">
    <source>
        <dbReference type="Proteomes" id="UP000192674"/>
    </source>
</evidence>
<dbReference type="Pfam" id="PF05139">
    <property type="entry name" value="Erythro_esteras"/>
    <property type="match status" value="1"/>
</dbReference>
<gene>
    <name evidence="1" type="ORF">SAMN05661093_08759</name>
</gene>
<accession>A0A1W2FTD9</accession>
<evidence type="ECO:0000313" key="1">
    <source>
        <dbReference type="EMBL" id="SMD24886.1"/>
    </source>
</evidence>
<organism evidence="1 2">
    <name type="scientific">Kibdelosporangium aridum</name>
    <dbReference type="NCBI Taxonomy" id="2030"/>
    <lineage>
        <taxon>Bacteria</taxon>
        <taxon>Bacillati</taxon>
        <taxon>Actinomycetota</taxon>
        <taxon>Actinomycetes</taxon>
        <taxon>Pseudonocardiales</taxon>
        <taxon>Pseudonocardiaceae</taxon>
        <taxon>Kibdelosporangium</taxon>
    </lineage>
</organism>
<dbReference type="RefSeq" id="WP_200825955.1">
    <property type="nucleotide sequence ID" value="NZ_FWXV01000011.1"/>
</dbReference>
<keyword evidence="2" id="KW-1185">Reference proteome</keyword>
<dbReference type="Gene3D" id="3.40.1660.10">
    <property type="entry name" value="EreA-like (biosynthetic domain)"/>
    <property type="match status" value="1"/>
</dbReference>
<dbReference type="AlphaFoldDB" id="A0A1W2FTD9"/>
<sequence length="371" mass="42209">MGDASVVGVGEATHGSHEFFVLQHRVFAQLVQGKGFGTFAREVSWSGGLRLDEYVMHGTGDPRQIMREEFQGSYLWNTEEYLDLIEWMRAYNERHLDPIRFMGDDIGYPGPELFDRVSAYARQYRPGLVAELDRLHRNMAPTVGVADWMSTYRRRPLDERQDNRHRAWQAVSLLEDSGSDAWVVQHARVIAQSMTLWATDFTDPGQVTAGFVYRDEAMADNILWWREHTGDKIVLAAHDGHVADESYWSSYPRVQGTYLRERLGEGYLSVGTTFHQGAFNLLDAADNQLRTVTVGPAGPGSNESTLDQVRRQDFVLDMRNATRPARDWLAEARSTRQYAESFPAADKQIALGRSFDVLVHFHRATPSRLLP</sequence>
<dbReference type="CDD" id="cd14728">
    <property type="entry name" value="Ere-like"/>
    <property type="match status" value="1"/>
</dbReference>
<dbReference type="InterPro" id="IPR007815">
    <property type="entry name" value="Emycin_Estase"/>
</dbReference>
<dbReference type="EMBL" id="FWXV01000011">
    <property type="protein sequence ID" value="SMD24886.1"/>
    <property type="molecule type" value="Genomic_DNA"/>
</dbReference>
<dbReference type="InterPro" id="IPR014622">
    <property type="entry name" value="UCP036794_erythomycin"/>
</dbReference>
<dbReference type="PANTHER" id="PTHR31299:SF0">
    <property type="entry name" value="ESTERASE, PUTATIVE (AFU_ORTHOLOGUE AFUA_1G05850)-RELATED"/>
    <property type="match status" value="1"/>
</dbReference>
<dbReference type="InterPro" id="IPR052036">
    <property type="entry name" value="Hydrolase/PRTase-associated"/>
</dbReference>
<reference evidence="1 2" key="1">
    <citation type="submission" date="2017-04" db="EMBL/GenBank/DDBJ databases">
        <authorList>
            <person name="Afonso C.L."/>
            <person name="Miller P.J."/>
            <person name="Scott M.A."/>
            <person name="Spackman E."/>
            <person name="Goraichik I."/>
            <person name="Dimitrov K.M."/>
            <person name="Suarez D.L."/>
            <person name="Swayne D.E."/>
        </authorList>
    </citation>
    <scope>NUCLEOTIDE SEQUENCE [LARGE SCALE GENOMIC DNA]</scope>
    <source>
        <strain evidence="1 2">DSM 43828</strain>
    </source>
</reference>
<proteinExistence type="predicted"/>
<name>A0A1W2FTD9_KIBAR</name>
<dbReference type="Proteomes" id="UP000192674">
    <property type="component" value="Unassembled WGS sequence"/>
</dbReference>